<keyword evidence="11 13" id="KW-0472">Membrane</keyword>
<evidence type="ECO:0000256" key="1">
    <source>
        <dbReference type="ARBA" id="ARBA00001970"/>
    </source>
</evidence>
<dbReference type="GO" id="GO:0009055">
    <property type="term" value="F:electron transfer activity"/>
    <property type="evidence" value="ECO:0007669"/>
    <property type="project" value="InterPro"/>
</dbReference>
<keyword evidence="9 13" id="KW-1133">Transmembrane helix</keyword>
<dbReference type="Proteomes" id="UP000319931">
    <property type="component" value="Unassembled WGS sequence"/>
</dbReference>
<evidence type="ECO:0000256" key="10">
    <source>
        <dbReference type="ARBA" id="ARBA00023004"/>
    </source>
</evidence>
<feature type="transmembrane region" description="Helical" evidence="13">
    <location>
        <begin position="153"/>
        <end position="172"/>
    </location>
</feature>
<sequence length="187" mass="21260">MLQRYTTVAIVLHWIIAALIVANVLLAWTWPNLADAQVRPAIDLHKSIGITILGLALLRILWRLGHRPPPLPQGYARWEVGASHIVHWGLYLILFAMPLTGWIMDSAYKDAASHPMFLYGLFEWPRLGFIMALDPATKKAVHDGFGEAHEIIAYAVYALVALHLAGAIKHQWLDRSQELQRMWFGRR</sequence>
<dbReference type="GO" id="GO:0046872">
    <property type="term" value="F:metal ion binding"/>
    <property type="evidence" value="ECO:0007669"/>
    <property type="project" value="UniProtKB-KW"/>
</dbReference>
<evidence type="ECO:0000256" key="13">
    <source>
        <dbReference type="SAM" id="Phobius"/>
    </source>
</evidence>
<gene>
    <name evidence="15" type="ORF">EAH76_11640</name>
</gene>
<keyword evidence="8" id="KW-0249">Electron transport</keyword>
<evidence type="ECO:0000256" key="7">
    <source>
        <dbReference type="ARBA" id="ARBA00022723"/>
    </source>
</evidence>
<dbReference type="GO" id="GO:0020037">
    <property type="term" value="F:heme binding"/>
    <property type="evidence" value="ECO:0007669"/>
    <property type="project" value="TreeGrafter"/>
</dbReference>
<dbReference type="PANTHER" id="PTHR30529">
    <property type="entry name" value="CYTOCHROME B561"/>
    <property type="match status" value="1"/>
</dbReference>
<dbReference type="InterPro" id="IPR016174">
    <property type="entry name" value="Di-haem_cyt_TM"/>
</dbReference>
<feature type="transmembrane region" description="Helical" evidence="13">
    <location>
        <begin position="85"/>
        <end position="104"/>
    </location>
</feature>
<evidence type="ECO:0000256" key="6">
    <source>
        <dbReference type="ARBA" id="ARBA00022692"/>
    </source>
</evidence>
<organism evidence="15 16">
    <name type="scientific">Sphingomonas glacialis</name>
    <dbReference type="NCBI Taxonomy" id="658225"/>
    <lineage>
        <taxon>Bacteria</taxon>
        <taxon>Pseudomonadati</taxon>
        <taxon>Pseudomonadota</taxon>
        <taxon>Alphaproteobacteria</taxon>
        <taxon>Sphingomonadales</taxon>
        <taxon>Sphingomonadaceae</taxon>
        <taxon>Sphingomonas</taxon>
    </lineage>
</organism>
<evidence type="ECO:0000259" key="14">
    <source>
        <dbReference type="Pfam" id="PF01292"/>
    </source>
</evidence>
<evidence type="ECO:0000256" key="12">
    <source>
        <dbReference type="ARBA" id="ARBA00037975"/>
    </source>
</evidence>
<dbReference type="InterPro" id="IPR052168">
    <property type="entry name" value="Cytochrome_b561_oxidase"/>
</dbReference>
<comment type="similarity">
    <text evidence="12">Belongs to the cytochrome b561 family.</text>
</comment>
<dbReference type="PANTHER" id="PTHR30529:SF1">
    <property type="entry name" value="CYTOCHROME B561 HOMOLOG 2"/>
    <property type="match status" value="1"/>
</dbReference>
<evidence type="ECO:0000256" key="3">
    <source>
        <dbReference type="ARBA" id="ARBA00022448"/>
    </source>
</evidence>
<dbReference type="Pfam" id="PF01292">
    <property type="entry name" value="Ni_hydr_CYTB"/>
    <property type="match status" value="1"/>
</dbReference>
<evidence type="ECO:0000313" key="15">
    <source>
        <dbReference type="EMBL" id="TPG55199.1"/>
    </source>
</evidence>
<evidence type="ECO:0000256" key="11">
    <source>
        <dbReference type="ARBA" id="ARBA00023136"/>
    </source>
</evidence>
<keyword evidence="10" id="KW-0408">Iron</keyword>
<accession>A0A502G0D1</accession>
<feature type="transmembrane region" description="Helical" evidence="13">
    <location>
        <begin position="48"/>
        <end position="65"/>
    </location>
</feature>
<name>A0A502G0D1_9SPHN</name>
<keyword evidence="4" id="KW-1003">Cell membrane</keyword>
<dbReference type="InterPro" id="IPR011577">
    <property type="entry name" value="Cyt_b561_bac/Ni-Hgenase"/>
</dbReference>
<reference evidence="15 16" key="1">
    <citation type="journal article" date="2019" name="Environ. Microbiol.">
        <title>Species interactions and distinct microbial communities in high Arctic permafrost affected cryosols are associated with the CH4 and CO2 gas fluxes.</title>
        <authorList>
            <person name="Altshuler I."/>
            <person name="Hamel J."/>
            <person name="Turney S."/>
            <person name="Magnuson E."/>
            <person name="Levesque R."/>
            <person name="Greer C."/>
            <person name="Whyte L.G."/>
        </authorList>
    </citation>
    <scope>NUCLEOTIDE SEQUENCE [LARGE SCALE GENOMIC DNA]</scope>
    <source>
        <strain evidence="15 16">E6.1</strain>
    </source>
</reference>
<dbReference type="GO" id="GO:0005886">
    <property type="term" value="C:plasma membrane"/>
    <property type="evidence" value="ECO:0007669"/>
    <property type="project" value="UniProtKB-SubCell"/>
</dbReference>
<protein>
    <submittedName>
        <fullName evidence="15">Cytochrome b</fullName>
    </submittedName>
</protein>
<keyword evidence="5" id="KW-0349">Heme</keyword>
<evidence type="ECO:0000256" key="4">
    <source>
        <dbReference type="ARBA" id="ARBA00022475"/>
    </source>
</evidence>
<feature type="domain" description="Cytochrome b561 bacterial/Ni-hydrogenase" evidence="14">
    <location>
        <begin position="4"/>
        <end position="185"/>
    </location>
</feature>
<dbReference type="EMBL" id="RCZC01000002">
    <property type="protein sequence ID" value="TPG55199.1"/>
    <property type="molecule type" value="Genomic_DNA"/>
</dbReference>
<evidence type="ECO:0000313" key="16">
    <source>
        <dbReference type="Proteomes" id="UP000319931"/>
    </source>
</evidence>
<proteinExistence type="inferred from homology"/>
<dbReference type="RefSeq" id="WP_140850331.1">
    <property type="nucleotide sequence ID" value="NZ_RCZC01000002.1"/>
</dbReference>
<dbReference type="SUPFAM" id="SSF81342">
    <property type="entry name" value="Transmembrane di-heme cytochromes"/>
    <property type="match status" value="1"/>
</dbReference>
<keyword evidence="3" id="KW-0813">Transport</keyword>
<dbReference type="GO" id="GO:0022904">
    <property type="term" value="P:respiratory electron transport chain"/>
    <property type="evidence" value="ECO:0007669"/>
    <property type="project" value="InterPro"/>
</dbReference>
<evidence type="ECO:0000256" key="2">
    <source>
        <dbReference type="ARBA" id="ARBA00004651"/>
    </source>
</evidence>
<feature type="transmembrane region" description="Helical" evidence="13">
    <location>
        <begin position="6"/>
        <end position="28"/>
    </location>
</feature>
<comment type="caution">
    <text evidence="15">The sequence shown here is derived from an EMBL/GenBank/DDBJ whole genome shotgun (WGS) entry which is preliminary data.</text>
</comment>
<evidence type="ECO:0000256" key="9">
    <source>
        <dbReference type="ARBA" id="ARBA00022989"/>
    </source>
</evidence>
<dbReference type="AlphaFoldDB" id="A0A502G0D1"/>
<comment type="cofactor">
    <cofactor evidence="1">
        <name>heme b</name>
        <dbReference type="ChEBI" id="CHEBI:60344"/>
    </cofactor>
</comment>
<evidence type="ECO:0000256" key="5">
    <source>
        <dbReference type="ARBA" id="ARBA00022617"/>
    </source>
</evidence>
<dbReference type="OrthoDB" id="1247465at2"/>
<comment type="subcellular location">
    <subcellularLocation>
        <location evidence="2">Cell membrane</location>
        <topology evidence="2">Multi-pass membrane protein</topology>
    </subcellularLocation>
</comment>
<keyword evidence="6 13" id="KW-0812">Transmembrane</keyword>
<evidence type="ECO:0000256" key="8">
    <source>
        <dbReference type="ARBA" id="ARBA00022982"/>
    </source>
</evidence>
<keyword evidence="16" id="KW-1185">Reference proteome</keyword>
<keyword evidence="7" id="KW-0479">Metal-binding</keyword>